<evidence type="ECO:0000256" key="1">
    <source>
        <dbReference type="ARBA" id="ARBA00022598"/>
    </source>
</evidence>
<dbReference type="EC" id="6.3.4.15" evidence="3"/>
<dbReference type="Gene3D" id="3.30.930.10">
    <property type="entry name" value="Bira Bifunctional Protein, Domain 2"/>
    <property type="match status" value="1"/>
</dbReference>
<organism evidence="3 4">
    <name type="scientific">Xiashengella succiniciproducens</name>
    <dbReference type="NCBI Taxonomy" id="2949635"/>
    <lineage>
        <taxon>Bacteria</taxon>
        <taxon>Pseudomonadati</taxon>
        <taxon>Bacteroidota</taxon>
        <taxon>Bacteroidia</taxon>
        <taxon>Marinilabiliales</taxon>
        <taxon>Marinilabiliaceae</taxon>
        <taxon>Xiashengella</taxon>
    </lineage>
</organism>
<dbReference type="PANTHER" id="PTHR12835:SF5">
    <property type="entry name" value="BIOTIN--PROTEIN LIGASE"/>
    <property type="match status" value="1"/>
</dbReference>
<dbReference type="InterPro" id="IPR004408">
    <property type="entry name" value="Biotin_CoA_COase_ligase"/>
</dbReference>
<dbReference type="AlphaFoldDB" id="A0A9J6ZQ85"/>
<reference evidence="3" key="1">
    <citation type="submission" date="2022-05" db="EMBL/GenBank/DDBJ databases">
        <authorList>
            <person name="Sun X."/>
        </authorList>
    </citation>
    <scope>NUCLEOTIDE SEQUENCE</scope>
    <source>
        <strain evidence="3">Ai-910</strain>
    </source>
</reference>
<proteinExistence type="predicted"/>
<gene>
    <name evidence="3" type="ORF">M9189_01795</name>
</gene>
<sequence length="246" mass="28224">MQAPKIEYFKSLDSTNQQLKEMATERSIAEFTSVVADYQTAGRGRQGTRWESTEGLNLTFSFLIKPYFIDINNQFEITQLITLSILDVLKPFGNEFRIKWPNDIYSGDKKLAGILIENNLKGRQISSSIIGIGLNLNQVTFSPDIPNPISLCQISGKTHDRDTVMKDILNSFIKRYSEFATIQDPIQLFDEYYANLYRNRGMHSYRDENGVFEASFHSVKPEGHLVLRLPDGSLREYAFKEVEFVI</sequence>
<feature type="domain" description="BPL/LPL catalytic" evidence="2">
    <location>
        <begin position="1"/>
        <end position="180"/>
    </location>
</feature>
<dbReference type="Pfam" id="PF03099">
    <property type="entry name" value="BPL_LplA_LipB"/>
    <property type="match status" value="1"/>
</dbReference>
<keyword evidence="4" id="KW-1185">Reference proteome</keyword>
<evidence type="ECO:0000313" key="3">
    <source>
        <dbReference type="EMBL" id="URW80092.1"/>
    </source>
</evidence>
<protein>
    <submittedName>
        <fullName evidence="3">Biotin--[acetyl-CoA-carboxylase] ligase</fullName>
        <ecNumber evidence="3">6.3.4.15</ecNumber>
    </submittedName>
</protein>
<evidence type="ECO:0000313" key="4">
    <source>
        <dbReference type="Proteomes" id="UP001056426"/>
    </source>
</evidence>
<dbReference type="SUPFAM" id="SSF55681">
    <property type="entry name" value="Class II aaRS and biotin synthetases"/>
    <property type="match status" value="1"/>
</dbReference>
<dbReference type="InterPro" id="IPR045864">
    <property type="entry name" value="aa-tRNA-synth_II/BPL/LPL"/>
</dbReference>
<dbReference type="PANTHER" id="PTHR12835">
    <property type="entry name" value="BIOTIN PROTEIN LIGASE"/>
    <property type="match status" value="1"/>
</dbReference>
<reference evidence="3" key="2">
    <citation type="submission" date="2022-06" db="EMBL/GenBank/DDBJ databases">
        <title>Xiashengella guii gen. nov. sp. nov., a bacterium isolated form anaerobic digestion tank.</title>
        <authorList>
            <person name="Huang H."/>
        </authorList>
    </citation>
    <scope>NUCLEOTIDE SEQUENCE</scope>
    <source>
        <strain evidence="3">Ai-910</strain>
    </source>
</reference>
<dbReference type="RefSeq" id="WP_250724207.1">
    <property type="nucleotide sequence ID" value="NZ_CP098400.1"/>
</dbReference>
<keyword evidence="1 3" id="KW-0436">Ligase</keyword>
<dbReference type="GO" id="GO:0005737">
    <property type="term" value="C:cytoplasm"/>
    <property type="evidence" value="ECO:0007669"/>
    <property type="project" value="TreeGrafter"/>
</dbReference>
<accession>A0A9J6ZQ85</accession>
<name>A0A9J6ZQ85_9BACT</name>
<dbReference type="PROSITE" id="PS51733">
    <property type="entry name" value="BPL_LPL_CATALYTIC"/>
    <property type="match status" value="1"/>
</dbReference>
<dbReference type="InterPro" id="IPR004143">
    <property type="entry name" value="BPL_LPL_catalytic"/>
</dbReference>
<dbReference type="Proteomes" id="UP001056426">
    <property type="component" value="Chromosome"/>
</dbReference>
<evidence type="ECO:0000259" key="2">
    <source>
        <dbReference type="PROSITE" id="PS51733"/>
    </source>
</evidence>
<dbReference type="EMBL" id="CP098400">
    <property type="protein sequence ID" value="URW80092.1"/>
    <property type="molecule type" value="Genomic_DNA"/>
</dbReference>
<dbReference type="CDD" id="cd16442">
    <property type="entry name" value="BPL"/>
    <property type="match status" value="1"/>
</dbReference>
<dbReference type="KEGG" id="alkq:M9189_01795"/>
<dbReference type="NCBIfam" id="TIGR00121">
    <property type="entry name" value="birA_ligase"/>
    <property type="match status" value="1"/>
</dbReference>
<dbReference type="GO" id="GO:0004077">
    <property type="term" value="F:biotin--[biotin carboxyl-carrier protein] ligase activity"/>
    <property type="evidence" value="ECO:0007669"/>
    <property type="project" value="UniProtKB-EC"/>
</dbReference>